<keyword evidence="8" id="KW-0995">Kinetochore</keyword>
<comment type="similarity">
    <text evidence="4">Belongs to the DASH complex SPC19 family.</text>
</comment>
<feature type="region of interest" description="Disordered" evidence="13">
    <location>
        <begin position="214"/>
        <end position="233"/>
    </location>
</feature>
<name>A0A4Z1I321_9HELO</name>
<evidence type="ECO:0000256" key="9">
    <source>
        <dbReference type="ARBA" id="ARBA00023212"/>
    </source>
</evidence>
<feature type="region of interest" description="Disordered" evidence="13">
    <location>
        <begin position="145"/>
        <end position="164"/>
    </location>
</feature>
<keyword evidence="7" id="KW-0963">Cytoplasm</keyword>
<dbReference type="PANTHER" id="PTHR28262">
    <property type="entry name" value="DASH COMPLEX SUBUNIT SPC19"/>
    <property type="match status" value="1"/>
</dbReference>
<dbReference type="OrthoDB" id="3361333at2759"/>
<evidence type="ECO:0000256" key="1">
    <source>
        <dbReference type="ARBA" id="ARBA00004123"/>
    </source>
</evidence>
<comment type="subcellular location">
    <subcellularLocation>
        <location evidence="3">Chromosome</location>
        <location evidence="3">Centromere</location>
        <location evidence="3">Kinetochore</location>
    </subcellularLocation>
    <subcellularLocation>
        <location evidence="2">Cytoplasm</location>
        <location evidence="2">Cytoskeleton</location>
        <location evidence="2">Spindle</location>
    </subcellularLocation>
    <subcellularLocation>
        <location evidence="1">Nucleus</location>
    </subcellularLocation>
</comment>
<evidence type="ECO:0000256" key="4">
    <source>
        <dbReference type="ARBA" id="ARBA00008952"/>
    </source>
</evidence>
<evidence type="ECO:0000256" key="10">
    <source>
        <dbReference type="ARBA" id="ARBA00023242"/>
    </source>
</evidence>
<keyword evidence="11" id="KW-0137">Centromere</keyword>
<evidence type="ECO:0000256" key="8">
    <source>
        <dbReference type="ARBA" id="ARBA00022838"/>
    </source>
</evidence>
<evidence type="ECO:0000256" key="13">
    <source>
        <dbReference type="SAM" id="MobiDB-lite"/>
    </source>
</evidence>
<keyword evidence="15" id="KW-1185">Reference proteome</keyword>
<dbReference type="GO" id="GO:0008608">
    <property type="term" value="P:attachment of spindle microtubules to kinetochore"/>
    <property type="evidence" value="ECO:0007669"/>
    <property type="project" value="InterPro"/>
</dbReference>
<evidence type="ECO:0000256" key="2">
    <source>
        <dbReference type="ARBA" id="ARBA00004186"/>
    </source>
</evidence>
<evidence type="ECO:0000256" key="12">
    <source>
        <dbReference type="ARBA" id="ARBA00032583"/>
    </source>
</evidence>
<evidence type="ECO:0000256" key="11">
    <source>
        <dbReference type="ARBA" id="ARBA00023328"/>
    </source>
</evidence>
<evidence type="ECO:0000256" key="7">
    <source>
        <dbReference type="ARBA" id="ARBA00022490"/>
    </source>
</evidence>
<dbReference type="Proteomes" id="UP000297527">
    <property type="component" value="Unassembled WGS sequence"/>
</dbReference>
<reference evidence="14 15" key="1">
    <citation type="submission" date="2017-12" db="EMBL/GenBank/DDBJ databases">
        <title>Comparative genomics of Botrytis spp.</title>
        <authorList>
            <person name="Valero-Jimenez C.A."/>
            <person name="Tapia P."/>
            <person name="Veloso J."/>
            <person name="Silva-Moreno E."/>
            <person name="Staats M."/>
            <person name="Valdes J.H."/>
            <person name="Van Kan J.A.L."/>
        </authorList>
    </citation>
    <scope>NUCLEOTIDE SEQUENCE [LARGE SCALE GENOMIC DNA]</scope>
    <source>
        <strain evidence="14 15">MUCL11595</strain>
    </source>
</reference>
<dbReference type="GO" id="GO:0042729">
    <property type="term" value="C:DASH complex"/>
    <property type="evidence" value="ECO:0007669"/>
    <property type="project" value="InterPro"/>
</dbReference>
<keyword evidence="10" id="KW-0539">Nucleus</keyword>
<proteinExistence type="inferred from homology"/>
<dbReference type="Pfam" id="PF08287">
    <property type="entry name" value="DASH_Spc19"/>
    <property type="match status" value="1"/>
</dbReference>
<sequence>MASSSANINNLNLLHIKSTNSLNPRTPVLPSASPLAASTKMNSQNPSVLLSSSVASLRASLSTLDNSISILDSGISDFPRLKSVLSTTRHFELTPSTTLHAAQRSLAEELEPAIETLLSRSESLISRLQRKEEQLIARSQLLSGRLESSDPMSNPASKASKLSRKKSWELGLNKMNKSPFGNGGGNEEKAMRLKVLRQKKERLGYAVERLGLQSQQRQRQLRMSVAPPSFDDE</sequence>
<gene>
    <name evidence="14" type="ORF">BCON_0088g00260</name>
</gene>
<accession>A0A4Z1I321</accession>
<dbReference type="EMBL" id="PQXN01000088">
    <property type="protein sequence ID" value="TGO55695.1"/>
    <property type="molecule type" value="Genomic_DNA"/>
</dbReference>
<dbReference type="InterPro" id="IPR013251">
    <property type="entry name" value="DASH_Spc19"/>
</dbReference>
<evidence type="ECO:0000256" key="6">
    <source>
        <dbReference type="ARBA" id="ARBA00022454"/>
    </source>
</evidence>
<keyword evidence="6" id="KW-0158">Chromosome</keyword>
<evidence type="ECO:0000313" key="15">
    <source>
        <dbReference type="Proteomes" id="UP000297527"/>
    </source>
</evidence>
<evidence type="ECO:0000313" key="14">
    <source>
        <dbReference type="EMBL" id="TGO55695.1"/>
    </source>
</evidence>
<dbReference type="GO" id="GO:0005876">
    <property type="term" value="C:spindle microtubule"/>
    <property type="evidence" value="ECO:0007669"/>
    <property type="project" value="InterPro"/>
</dbReference>
<dbReference type="PANTHER" id="PTHR28262:SF1">
    <property type="entry name" value="DASH COMPLEX SUBUNIT SPC19"/>
    <property type="match status" value="1"/>
</dbReference>
<comment type="caution">
    <text evidence="14">The sequence shown here is derived from an EMBL/GenBank/DDBJ whole genome shotgun (WGS) entry which is preliminary data.</text>
</comment>
<evidence type="ECO:0000256" key="5">
    <source>
        <dbReference type="ARBA" id="ARBA00016329"/>
    </source>
</evidence>
<organism evidence="14 15">
    <name type="scientific">Botryotinia convoluta</name>
    <dbReference type="NCBI Taxonomy" id="54673"/>
    <lineage>
        <taxon>Eukaryota</taxon>
        <taxon>Fungi</taxon>
        <taxon>Dikarya</taxon>
        <taxon>Ascomycota</taxon>
        <taxon>Pezizomycotina</taxon>
        <taxon>Leotiomycetes</taxon>
        <taxon>Helotiales</taxon>
        <taxon>Sclerotiniaceae</taxon>
        <taxon>Botryotinia</taxon>
    </lineage>
</organism>
<keyword evidence="9" id="KW-0206">Cytoskeleton</keyword>
<evidence type="ECO:0000256" key="3">
    <source>
        <dbReference type="ARBA" id="ARBA00004629"/>
    </source>
</evidence>
<dbReference type="AlphaFoldDB" id="A0A4Z1I321"/>
<protein>
    <recommendedName>
        <fullName evidence="5">DASH complex subunit SPC19</fullName>
    </recommendedName>
    <alternativeName>
        <fullName evidence="12">Outer kinetochore protein SPC19</fullName>
    </alternativeName>
</protein>